<evidence type="ECO:0000313" key="2">
    <source>
        <dbReference type="Proteomes" id="UP000807025"/>
    </source>
</evidence>
<gene>
    <name evidence="1" type="ORF">BDN71DRAFT_1455752</name>
</gene>
<dbReference type="EMBL" id="MU154663">
    <property type="protein sequence ID" value="KAF9489705.1"/>
    <property type="molecule type" value="Genomic_DNA"/>
</dbReference>
<evidence type="ECO:0000313" key="1">
    <source>
        <dbReference type="EMBL" id="KAF9489705.1"/>
    </source>
</evidence>
<comment type="caution">
    <text evidence="1">The sequence shown here is derived from an EMBL/GenBank/DDBJ whole genome shotgun (WGS) entry which is preliminary data.</text>
</comment>
<protein>
    <submittedName>
        <fullName evidence="1">Uncharacterized protein</fullName>
    </submittedName>
</protein>
<sequence length="95" mass="10376">MALLLLIGTGSLERMSPITATNYRSKARYQVLLGNLSVDGRCRKSASTSPTEATRIVNNSPIPTGSHLFISTPRYRSGGSQEISWNAWNASKYEA</sequence>
<proteinExistence type="predicted"/>
<dbReference type="Proteomes" id="UP000807025">
    <property type="component" value="Unassembled WGS sequence"/>
</dbReference>
<accession>A0A9P5ZN78</accession>
<organism evidence="1 2">
    <name type="scientific">Pleurotus eryngii</name>
    <name type="common">Boletus of the steppes</name>
    <dbReference type="NCBI Taxonomy" id="5323"/>
    <lineage>
        <taxon>Eukaryota</taxon>
        <taxon>Fungi</taxon>
        <taxon>Dikarya</taxon>
        <taxon>Basidiomycota</taxon>
        <taxon>Agaricomycotina</taxon>
        <taxon>Agaricomycetes</taxon>
        <taxon>Agaricomycetidae</taxon>
        <taxon>Agaricales</taxon>
        <taxon>Pleurotineae</taxon>
        <taxon>Pleurotaceae</taxon>
        <taxon>Pleurotus</taxon>
    </lineage>
</organism>
<dbReference type="AlphaFoldDB" id="A0A9P5ZN78"/>
<reference evidence="1" key="1">
    <citation type="submission" date="2020-11" db="EMBL/GenBank/DDBJ databases">
        <authorList>
            <consortium name="DOE Joint Genome Institute"/>
            <person name="Ahrendt S."/>
            <person name="Riley R."/>
            <person name="Andreopoulos W."/>
            <person name="Labutti K."/>
            <person name="Pangilinan J."/>
            <person name="Ruiz-Duenas F.J."/>
            <person name="Barrasa J.M."/>
            <person name="Sanchez-Garcia M."/>
            <person name="Camarero S."/>
            <person name="Miyauchi S."/>
            <person name="Serrano A."/>
            <person name="Linde D."/>
            <person name="Babiker R."/>
            <person name="Drula E."/>
            <person name="Ayuso-Fernandez I."/>
            <person name="Pacheco R."/>
            <person name="Padilla G."/>
            <person name="Ferreira P."/>
            <person name="Barriuso J."/>
            <person name="Kellner H."/>
            <person name="Castanera R."/>
            <person name="Alfaro M."/>
            <person name="Ramirez L."/>
            <person name="Pisabarro A.G."/>
            <person name="Kuo A."/>
            <person name="Tritt A."/>
            <person name="Lipzen A."/>
            <person name="He G."/>
            <person name="Yan M."/>
            <person name="Ng V."/>
            <person name="Cullen D."/>
            <person name="Martin F."/>
            <person name="Rosso M.-N."/>
            <person name="Henrissat B."/>
            <person name="Hibbett D."/>
            <person name="Martinez A.T."/>
            <person name="Grigoriev I.V."/>
        </authorList>
    </citation>
    <scope>NUCLEOTIDE SEQUENCE</scope>
    <source>
        <strain evidence="1">ATCC 90797</strain>
    </source>
</reference>
<keyword evidence="2" id="KW-1185">Reference proteome</keyword>
<name>A0A9P5ZN78_PLEER</name>